<feature type="compositionally biased region" description="Polar residues" evidence="1">
    <location>
        <begin position="1"/>
        <end position="10"/>
    </location>
</feature>
<gene>
    <name evidence="2" type="ORF">QQF64_016832</name>
</gene>
<protein>
    <submittedName>
        <fullName evidence="2">Uncharacterized protein</fullName>
    </submittedName>
</protein>
<dbReference type="EMBL" id="JAYMGO010000020">
    <property type="protein sequence ID" value="KAL1254603.1"/>
    <property type="molecule type" value="Genomic_DNA"/>
</dbReference>
<proteinExistence type="predicted"/>
<dbReference type="Proteomes" id="UP001558613">
    <property type="component" value="Unassembled WGS sequence"/>
</dbReference>
<comment type="caution">
    <text evidence="2">The sequence shown here is derived from an EMBL/GenBank/DDBJ whole genome shotgun (WGS) entry which is preliminary data.</text>
</comment>
<reference evidence="2 3" key="1">
    <citation type="submission" date="2023-09" db="EMBL/GenBank/DDBJ databases">
        <authorList>
            <person name="Wang M."/>
        </authorList>
    </citation>
    <scope>NUCLEOTIDE SEQUENCE [LARGE SCALE GENOMIC DNA]</scope>
    <source>
        <strain evidence="2">GT-2023</strain>
        <tissue evidence="2">Liver</tissue>
    </source>
</reference>
<sequence length="90" mass="9905">MPSIQITAVASSPAGHYNLSSSRRRRCAEEGTSRFKGISSPTSCGESRTTESRETLQDTQIGDVLQQWEEPRELARPQPLSGRSQPMVLS</sequence>
<keyword evidence="3" id="KW-1185">Reference proteome</keyword>
<feature type="region of interest" description="Disordered" evidence="1">
    <location>
        <begin position="1"/>
        <end position="90"/>
    </location>
</feature>
<evidence type="ECO:0000256" key="1">
    <source>
        <dbReference type="SAM" id="MobiDB-lite"/>
    </source>
</evidence>
<name>A0ABR3LNY1_9TELE</name>
<accession>A0ABR3LNY1</accession>
<evidence type="ECO:0000313" key="3">
    <source>
        <dbReference type="Proteomes" id="UP001558613"/>
    </source>
</evidence>
<evidence type="ECO:0000313" key="2">
    <source>
        <dbReference type="EMBL" id="KAL1254603.1"/>
    </source>
</evidence>
<organism evidence="2 3">
    <name type="scientific">Cirrhinus molitorella</name>
    <name type="common">mud carp</name>
    <dbReference type="NCBI Taxonomy" id="172907"/>
    <lineage>
        <taxon>Eukaryota</taxon>
        <taxon>Metazoa</taxon>
        <taxon>Chordata</taxon>
        <taxon>Craniata</taxon>
        <taxon>Vertebrata</taxon>
        <taxon>Euteleostomi</taxon>
        <taxon>Actinopterygii</taxon>
        <taxon>Neopterygii</taxon>
        <taxon>Teleostei</taxon>
        <taxon>Ostariophysi</taxon>
        <taxon>Cypriniformes</taxon>
        <taxon>Cyprinidae</taxon>
        <taxon>Labeoninae</taxon>
        <taxon>Labeonini</taxon>
        <taxon>Cirrhinus</taxon>
    </lineage>
</organism>